<dbReference type="EMBL" id="BLAL01000160">
    <property type="protein sequence ID" value="GES86126.1"/>
    <property type="molecule type" value="Genomic_DNA"/>
</dbReference>
<reference evidence="1" key="1">
    <citation type="submission" date="2019-10" db="EMBL/GenBank/DDBJ databases">
        <title>Conservation and host-specific expression of non-tandemly repeated heterogenous ribosome RNA gene in arbuscular mycorrhizal fungi.</title>
        <authorList>
            <person name="Maeda T."/>
            <person name="Kobayashi Y."/>
            <person name="Nakagawa T."/>
            <person name="Ezawa T."/>
            <person name="Yamaguchi K."/>
            <person name="Bino T."/>
            <person name="Nishimoto Y."/>
            <person name="Shigenobu S."/>
            <person name="Kawaguchi M."/>
        </authorList>
    </citation>
    <scope>NUCLEOTIDE SEQUENCE</scope>
    <source>
        <strain evidence="1">HR1</strain>
    </source>
</reference>
<protein>
    <submittedName>
        <fullName evidence="1">Kinase-like domain-containing protein</fullName>
    </submittedName>
</protein>
<organism evidence="1 2">
    <name type="scientific">Rhizophagus clarus</name>
    <dbReference type="NCBI Taxonomy" id="94130"/>
    <lineage>
        <taxon>Eukaryota</taxon>
        <taxon>Fungi</taxon>
        <taxon>Fungi incertae sedis</taxon>
        <taxon>Mucoromycota</taxon>
        <taxon>Glomeromycotina</taxon>
        <taxon>Glomeromycetes</taxon>
        <taxon>Glomerales</taxon>
        <taxon>Glomeraceae</taxon>
        <taxon>Rhizophagus</taxon>
    </lineage>
</organism>
<dbReference type="InterPro" id="IPR011009">
    <property type="entry name" value="Kinase-like_dom_sf"/>
</dbReference>
<dbReference type="GO" id="GO:0016301">
    <property type="term" value="F:kinase activity"/>
    <property type="evidence" value="ECO:0007669"/>
    <property type="project" value="UniProtKB-KW"/>
</dbReference>
<dbReference type="Gene3D" id="1.10.510.10">
    <property type="entry name" value="Transferase(Phosphotransferase) domain 1"/>
    <property type="match status" value="1"/>
</dbReference>
<comment type="caution">
    <text evidence="1">The sequence shown here is derived from an EMBL/GenBank/DDBJ whole genome shotgun (WGS) entry which is preliminary data.</text>
</comment>
<evidence type="ECO:0000313" key="1">
    <source>
        <dbReference type="EMBL" id="GES86126.1"/>
    </source>
</evidence>
<keyword evidence="1" id="KW-0808">Transferase</keyword>
<proteinExistence type="predicted"/>
<gene>
    <name evidence="1" type="ORF">RCL2_001319900</name>
</gene>
<dbReference type="AlphaFoldDB" id="A0A8H3LGC6"/>
<sequence length="194" mass="22655">MQSRGGLAYSTIWKDGPLFYSSNKKKFVRLHFKEVALKCLNNSQNVTDDTCAGLKEIHQEHQDFHTGNILINNDSIYIVNLNDHSSNSSIPTDKTKFYGVMPYLVPEVLRDKPYTQCWDSNPNNRPNLESILTILNEKQYNNDKEFEVAEKYFKENKETKQITTHPQAIYASRLLDPYTKDFSNFFIKENLLKY</sequence>
<name>A0A8H3LGC6_9GLOM</name>
<evidence type="ECO:0000313" key="2">
    <source>
        <dbReference type="Proteomes" id="UP000615446"/>
    </source>
</evidence>
<dbReference type="SUPFAM" id="SSF56112">
    <property type="entry name" value="Protein kinase-like (PK-like)"/>
    <property type="match status" value="1"/>
</dbReference>
<keyword evidence="1" id="KW-0418">Kinase</keyword>
<dbReference type="Proteomes" id="UP000615446">
    <property type="component" value="Unassembled WGS sequence"/>
</dbReference>
<accession>A0A8H3LGC6</accession>
<dbReference type="OrthoDB" id="2314826at2759"/>